<gene>
    <name evidence="1" type="primary">GLEAN_07899</name>
    <name evidence="1" type="ORF">TcasGA2_TC007899</name>
</gene>
<dbReference type="EMBL" id="KQ971338">
    <property type="protein sequence ID" value="EFA02237.1"/>
    <property type="molecule type" value="Genomic_DNA"/>
</dbReference>
<keyword evidence="2" id="KW-1185">Reference proteome</keyword>
<sequence length="145" mass="16264">MAVIFHARPPVGLRPIIGRNAATFSCEYVEKEEPSRIPVDEQSSVLSRGVSQLSEQCSHKNLVLSALIERLIPARTHATGINDKTAKKFHIHQAKIHFCLSRTFRRSFDSVSFAPPILNAGHVRGEYSELRRSMPVNYIELPLAC</sequence>
<reference evidence="1 2" key="1">
    <citation type="journal article" date="2008" name="Nature">
        <title>The genome of the model beetle and pest Tribolium castaneum.</title>
        <authorList>
            <consortium name="Tribolium Genome Sequencing Consortium"/>
            <person name="Richards S."/>
            <person name="Gibbs R.A."/>
            <person name="Weinstock G.M."/>
            <person name="Brown S.J."/>
            <person name="Denell R."/>
            <person name="Beeman R.W."/>
            <person name="Gibbs R."/>
            <person name="Beeman R.W."/>
            <person name="Brown S.J."/>
            <person name="Bucher G."/>
            <person name="Friedrich M."/>
            <person name="Grimmelikhuijzen C.J."/>
            <person name="Klingler M."/>
            <person name="Lorenzen M."/>
            <person name="Richards S."/>
            <person name="Roth S."/>
            <person name="Schroder R."/>
            <person name="Tautz D."/>
            <person name="Zdobnov E.M."/>
            <person name="Muzny D."/>
            <person name="Gibbs R.A."/>
            <person name="Weinstock G.M."/>
            <person name="Attaway T."/>
            <person name="Bell S."/>
            <person name="Buhay C.J."/>
            <person name="Chandrabose M.N."/>
            <person name="Chavez D."/>
            <person name="Clerk-Blankenburg K.P."/>
            <person name="Cree A."/>
            <person name="Dao M."/>
            <person name="Davis C."/>
            <person name="Chacko J."/>
            <person name="Dinh H."/>
            <person name="Dugan-Rocha S."/>
            <person name="Fowler G."/>
            <person name="Garner T.T."/>
            <person name="Garnes J."/>
            <person name="Gnirke A."/>
            <person name="Hawes A."/>
            <person name="Hernandez J."/>
            <person name="Hines S."/>
            <person name="Holder M."/>
            <person name="Hume J."/>
            <person name="Jhangiani S.N."/>
            <person name="Joshi V."/>
            <person name="Khan Z.M."/>
            <person name="Jackson L."/>
            <person name="Kovar C."/>
            <person name="Kowis A."/>
            <person name="Lee S."/>
            <person name="Lewis L.R."/>
            <person name="Margolis J."/>
            <person name="Morgan M."/>
            <person name="Nazareth L.V."/>
            <person name="Nguyen N."/>
            <person name="Okwuonu G."/>
            <person name="Parker D."/>
            <person name="Richards S."/>
            <person name="Ruiz S.J."/>
            <person name="Santibanez J."/>
            <person name="Savard J."/>
            <person name="Scherer S.E."/>
            <person name="Schneider B."/>
            <person name="Sodergren E."/>
            <person name="Tautz D."/>
            <person name="Vattahil S."/>
            <person name="Villasana D."/>
            <person name="White C.S."/>
            <person name="Wright R."/>
            <person name="Park Y."/>
            <person name="Beeman R.W."/>
            <person name="Lord J."/>
            <person name="Oppert B."/>
            <person name="Lorenzen M."/>
            <person name="Brown S."/>
            <person name="Wang L."/>
            <person name="Savard J."/>
            <person name="Tautz D."/>
            <person name="Richards S."/>
            <person name="Weinstock G."/>
            <person name="Gibbs R.A."/>
            <person name="Liu Y."/>
            <person name="Worley K."/>
            <person name="Weinstock G."/>
            <person name="Elsik C.G."/>
            <person name="Reese J.T."/>
            <person name="Elhaik E."/>
            <person name="Landan G."/>
            <person name="Graur D."/>
            <person name="Arensburger P."/>
            <person name="Atkinson P."/>
            <person name="Beeman R.W."/>
            <person name="Beidler J."/>
            <person name="Brown S.J."/>
            <person name="Demuth J.P."/>
            <person name="Drury D.W."/>
            <person name="Du Y.Z."/>
            <person name="Fujiwara H."/>
            <person name="Lorenzen M."/>
            <person name="Maselli V."/>
            <person name="Osanai M."/>
            <person name="Park Y."/>
            <person name="Robertson H.M."/>
            <person name="Tu Z."/>
            <person name="Wang J.J."/>
            <person name="Wang S."/>
            <person name="Richards S."/>
            <person name="Song H."/>
            <person name="Zhang L."/>
            <person name="Sodergren E."/>
            <person name="Werner D."/>
            <person name="Stanke M."/>
            <person name="Morgenstern B."/>
            <person name="Solovyev V."/>
            <person name="Kosarev P."/>
            <person name="Brown G."/>
            <person name="Chen H.C."/>
            <person name="Ermolaeva O."/>
            <person name="Hlavina W."/>
            <person name="Kapustin Y."/>
            <person name="Kiryutin B."/>
            <person name="Kitts P."/>
            <person name="Maglott D."/>
            <person name="Pruitt K."/>
            <person name="Sapojnikov V."/>
            <person name="Souvorov A."/>
            <person name="Mackey A.J."/>
            <person name="Waterhouse R.M."/>
            <person name="Wyder S."/>
            <person name="Zdobnov E.M."/>
            <person name="Zdobnov E.M."/>
            <person name="Wyder S."/>
            <person name="Kriventseva E.V."/>
            <person name="Kadowaki T."/>
            <person name="Bork P."/>
            <person name="Aranda M."/>
            <person name="Bao R."/>
            <person name="Beermann A."/>
            <person name="Berns N."/>
            <person name="Bolognesi R."/>
            <person name="Bonneton F."/>
            <person name="Bopp D."/>
            <person name="Brown S.J."/>
            <person name="Bucher G."/>
            <person name="Butts T."/>
            <person name="Chaumot A."/>
            <person name="Denell R.E."/>
            <person name="Ferrier D.E."/>
            <person name="Friedrich M."/>
            <person name="Gordon C.M."/>
            <person name="Jindra M."/>
            <person name="Klingler M."/>
            <person name="Lan Q."/>
            <person name="Lattorff H.M."/>
            <person name="Laudet V."/>
            <person name="von Levetsow C."/>
            <person name="Liu Z."/>
            <person name="Lutz R."/>
            <person name="Lynch J.A."/>
            <person name="da Fonseca R.N."/>
            <person name="Posnien N."/>
            <person name="Reuter R."/>
            <person name="Roth S."/>
            <person name="Savard J."/>
            <person name="Schinko J.B."/>
            <person name="Schmitt C."/>
            <person name="Schoppmeier M."/>
            <person name="Schroder R."/>
            <person name="Shippy T.D."/>
            <person name="Simonnet F."/>
            <person name="Marques-Souza H."/>
            <person name="Tautz D."/>
            <person name="Tomoyasu Y."/>
            <person name="Trauner J."/>
            <person name="Van der Zee M."/>
            <person name="Vervoort M."/>
            <person name="Wittkopp N."/>
            <person name="Wimmer E.A."/>
            <person name="Yang X."/>
            <person name="Jones A.K."/>
            <person name="Sattelle D.B."/>
            <person name="Ebert P.R."/>
            <person name="Nelson D."/>
            <person name="Scott J.G."/>
            <person name="Beeman R.W."/>
            <person name="Muthukrishnan S."/>
            <person name="Kramer K.J."/>
            <person name="Arakane Y."/>
            <person name="Beeman R.W."/>
            <person name="Zhu Q."/>
            <person name="Hogenkamp D."/>
            <person name="Dixit R."/>
            <person name="Oppert B."/>
            <person name="Jiang H."/>
            <person name="Zou Z."/>
            <person name="Marshall J."/>
            <person name="Elpidina E."/>
            <person name="Vinokurov K."/>
            <person name="Oppert C."/>
            <person name="Zou Z."/>
            <person name="Evans J."/>
            <person name="Lu Z."/>
            <person name="Zhao P."/>
            <person name="Sumathipala N."/>
            <person name="Altincicek B."/>
            <person name="Vilcinskas A."/>
            <person name="Williams M."/>
            <person name="Hultmark D."/>
            <person name="Hetru C."/>
            <person name="Jiang H."/>
            <person name="Grimmelikhuijzen C.J."/>
            <person name="Hauser F."/>
            <person name="Cazzamali G."/>
            <person name="Williamson M."/>
            <person name="Park Y."/>
            <person name="Li B."/>
            <person name="Tanaka Y."/>
            <person name="Predel R."/>
            <person name="Neupert S."/>
            <person name="Schachtner J."/>
            <person name="Verleyen P."/>
            <person name="Raible F."/>
            <person name="Bork P."/>
            <person name="Friedrich M."/>
            <person name="Walden K.K."/>
            <person name="Robertson H.M."/>
            <person name="Angeli S."/>
            <person name="Foret S."/>
            <person name="Bucher G."/>
            <person name="Schuetz S."/>
            <person name="Maleszka R."/>
            <person name="Wimmer E.A."/>
            <person name="Beeman R.W."/>
            <person name="Lorenzen M."/>
            <person name="Tomoyasu Y."/>
            <person name="Miller S.C."/>
            <person name="Grossmann D."/>
            <person name="Bucher G."/>
        </authorList>
    </citation>
    <scope>NUCLEOTIDE SEQUENCE [LARGE SCALE GENOMIC DNA]</scope>
    <source>
        <strain evidence="1 2">Georgia GA2</strain>
    </source>
</reference>
<dbReference type="Proteomes" id="UP000007266">
    <property type="component" value="Linkage group 4"/>
</dbReference>
<accession>D2A2Y3</accession>
<protein>
    <submittedName>
        <fullName evidence="1">Uncharacterized protein</fullName>
    </submittedName>
</protein>
<organism evidence="1 2">
    <name type="scientific">Tribolium castaneum</name>
    <name type="common">Red flour beetle</name>
    <dbReference type="NCBI Taxonomy" id="7070"/>
    <lineage>
        <taxon>Eukaryota</taxon>
        <taxon>Metazoa</taxon>
        <taxon>Ecdysozoa</taxon>
        <taxon>Arthropoda</taxon>
        <taxon>Hexapoda</taxon>
        <taxon>Insecta</taxon>
        <taxon>Pterygota</taxon>
        <taxon>Neoptera</taxon>
        <taxon>Endopterygota</taxon>
        <taxon>Coleoptera</taxon>
        <taxon>Polyphaga</taxon>
        <taxon>Cucujiformia</taxon>
        <taxon>Tenebrionidae</taxon>
        <taxon>Tenebrionidae incertae sedis</taxon>
        <taxon>Tribolium</taxon>
    </lineage>
</organism>
<reference evidence="1 2" key="2">
    <citation type="journal article" date="2010" name="Nucleic Acids Res.">
        <title>BeetleBase in 2010: revisions to provide comprehensive genomic information for Tribolium castaneum.</title>
        <authorList>
            <person name="Kim H.S."/>
            <person name="Murphy T."/>
            <person name="Xia J."/>
            <person name="Caragea D."/>
            <person name="Park Y."/>
            <person name="Beeman R.W."/>
            <person name="Lorenzen M.D."/>
            <person name="Butcher S."/>
            <person name="Manak J.R."/>
            <person name="Brown S.J."/>
        </authorList>
    </citation>
    <scope>GENOME REANNOTATION</scope>
    <source>
        <strain evidence="1 2">Georgia GA2</strain>
    </source>
</reference>
<evidence type="ECO:0000313" key="1">
    <source>
        <dbReference type="EMBL" id="EFA02237.1"/>
    </source>
</evidence>
<dbReference type="HOGENOM" id="CLU_1789348_0_0_1"/>
<dbReference type="AlphaFoldDB" id="D2A2Y3"/>
<dbReference type="InParanoid" id="D2A2Y3"/>
<proteinExistence type="predicted"/>
<name>D2A2Y3_TRICA</name>
<evidence type="ECO:0000313" key="2">
    <source>
        <dbReference type="Proteomes" id="UP000007266"/>
    </source>
</evidence>